<feature type="region of interest" description="Disordered" evidence="1">
    <location>
        <begin position="49"/>
        <end position="73"/>
    </location>
</feature>
<protein>
    <submittedName>
        <fullName evidence="2">Uncharacterized protein</fullName>
    </submittedName>
</protein>
<organism evidence="2 3">
    <name type="scientific">Colletotrichum shisoi</name>
    <dbReference type="NCBI Taxonomy" id="2078593"/>
    <lineage>
        <taxon>Eukaryota</taxon>
        <taxon>Fungi</taxon>
        <taxon>Dikarya</taxon>
        <taxon>Ascomycota</taxon>
        <taxon>Pezizomycotina</taxon>
        <taxon>Sordariomycetes</taxon>
        <taxon>Hypocreomycetidae</taxon>
        <taxon>Glomerellales</taxon>
        <taxon>Glomerellaceae</taxon>
        <taxon>Colletotrichum</taxon>
        <taxon>Colletotrichum destructivum species complex</taxon>
    </lineage>
</organism>
<evidence type="ECO:0000256" key="1">
    <source>
        <dbReference type="SAM" id="MobiDB-lite"/>
    </source>
</evidence>
<name>A0A5Q4C0J5_9PEZI</name>
<comment type="caution">
    <text evidence="2">The sequence shown here is derived from an EMBL/GenBank/DDBJ whole genome shotgun (WGS) entry which is preliminary data.</text>
</comment>
<evidence type="ECO:0000313" key="2">
    <source>
        <dbReference type="EMBL" id="TQN72838.1"/>
    </source>
</evidence>
<keyword evidence="3" id="KW-1185">Reference proteome</keyword>
<evidence type="ECO:0000313" key="3">
    <source>
        <dbReference type="Proteomes" id="UP000326340"/>
    </source>
</evidence>
<dbReference type="EMBL" id="PUHP01000139">
    <property type="protein sequence ID" value="TQN72838.1"/>
    <property type="molecule type" value="Genomic_DNA"/>
</dbReference>
<proteinExistence type="predicted"/>
<sequence length="73" mass="7142">MVVTAPAAVAQDGWPDCADGNAVVSAVDDELYSVCVQGVTEAVGAVESAATEKAGGPSPGRGGLLAEKAVKRA</sequence>
<dbReference type="Proteomes" id="UP000326340">
    <property type="component" value="Unassembled WGS sequence"/>
</dbReference>
<reference evidence="2 3" key="1">
    <citation type="journal article" date="2019" name="Sci. Rep.">
        <title>Colletotrichum shisoi sp. nov., an anthracnose pathogen of Perilla frutescens in Japan: molecular phylogenetic, morphological and genomic evidence.</title>
        <authorList>
            <person name="Gan P."/>
            <person name="Tsushima A."/>
            <person name="Hiroyama R."/>
            <person name="Narusaka M."/>
            <person name="Takano Y."/>
            <person name="Narusaka Y."/>
            <person name="Kawaradani M."/>
            <person name="Damm U."/>
            <person name="Shirasu K."/>
        </authorList>
    </citation>
    <scope>NUCLEOTIDE SEQUENCE [LARGE SCALE GENOMIC DNA]</scope>
    <source>
        <strain evidence="2 3">PG-2018a</strain>
    </source>
</reference>
<gene>
    <name evidence="2" type="ORF">CSHISOI_02625</name>
</gene>
<accession>A0A5Q4C0J5</accession>
<dbReference type="AlphaFoldDB" id="A0A5Q4C0J5"/>